<comment type="catalytic activity">
    <reaction evidence="15">
        <text>tungstate(in) + ATP + H2O = tungstate(out) + ADP + phosphate + H(+)</text>
        <dbReference type="Rhea" id="RHEA:35027"/>
        <dbReference type="ChEBI" id="CHEBI:15377"/>
        <dbReference type="ChEBI" id="CHEBI:15378"/>
        <dbReference type="ChEBI" id="CHEBI:30616"/>
        <dbReference type="ChEBI" id="CHEBI:43474"/>
        <dbReference type="ChEBI" id="CHEBI:46502"/>
        <dbReference type="ChEBI" id="CHEBI:456216"/>
        <dbReference type="EC" id="7.3.2.6"/>
    </reaction>
</comment>
<keyword evidence="7 23" id="KW-0067">ATP-binding</keyword>
<evidence type="ECO:0000256" key="13">
    <source>
        <dbReference type="ARBA" id="ARBA00039025"/>
    </source>
</evidence>
<dbReference type="Pfam" id="PF08402">
    <property type="entry name" value="TOBE_2"/>
    <property type="match status" value="1"/>
</dbReference>
<dbReference type="EMBL" id="AOHU01000058">
    <property type="protein sequence ID" value="ELY31413.1"/>
    <property type="molecule type" value="Genomic_DNA"/>
</dbReference>
<dbReference type="SUPFAM" id="SSF50331">
    <property type="entry name" value="MOP-like"/>
    <property type="match status" value="1"/>
</dbReference>
<dbReference type="SMART" id="SM00382">
    <property type="entry name" value="AAA"/>
    <property type="match status" value="1"/>
</dbReference>
<dbReference type="InterPro" id="IPR003593">
    <property type="entry name" value="AAA+_ATPase"/>
</dbReference>
<evidence type="ECO:0000256" key="14">
    <source>
        <dbReference type="ARBA" id="ARBA00041133"/>
    </source>
</evidence>
<dbReference type="EC" id="7.5.2.13" evidence="21"/>
<dbReference type="EC" id="7.3.2.6" evidence="13"/>
<comment type="similarity">
    <text evidence="19">Belongs to the ABC transporter superfamily. Carbohydrate uptake transporter-1 (CUT1) (TC 3.A.1.1) family.</text>
</comment>
<dbReference type="FunFam" id="3.40.50.300:FF:000042">
    <property type="entry name" value="Maltose/maltodextrin ABC transporter, ATP-binding protein"/>
    <property type="match status" value="1"/>
</dbReference>
<dbReference type="GO" id="GO:0043190">
    <property type="term" value="C:ATP-binding cassette (ABC) transporter complex"/>
    <property type="evidence" value="ECO:0007669"/>
    <property type="project" value="InterPro"/>
</dbReference>
<dbReference type="CDD" id="cd03259">
    <property type="entry name" value="ABC_Carb_Solutes_like"/>
    <property type="match status" value="1"/>
</dbReference>
<dbReference type="PANTHER" id="PTHR42781:SF4">
    <property type="entry name" value="SPERMIDINE_PUTRESCINE IMPORT ATP-BINDING PROTEIN POTA"/>
    <property type="match status" value="1"/>
</dbReference>
<accession>A0A384KPH9</accession>
<organism evidence="23 24">
    <name type="scientific">Haloferax volcanii (strain ATCC 29605 / DSM 3757 / JCM 8879 / NBRC 14742 / NCIMB 2012 / VKM B-1768 / DS2)</name>
    <name type="common">Halobacterium volcanii</name>
    <dbReference type="NCBI Taxonomy" id="309800"/>
    <lineage>
        <taxon>Archaea</taxon>
        <taxon>Methanobacteriati</taxon>
        <taxon>Methanobacteriota</taxon>
        <taxon>Stenosarchaea group</taxon>
        <taxon>Halobacteria</taxon>
        <taxon>Halobacteriales</taxon>
        <taxon>Haloferacaceae</taxon>
        <taxon>Haloferax</taxon>
    </lineage>
</organism>
<evidence type="ECO:0000256" key="2">
    <source>
        <dbReference type="ARBA" id="ARBA00022448"/>
    </source>
</evidence>
<comment type="function">
    <text evidence="18">Part of the ABC transporter complex XacGHIJK involved in the uptake of xylose and arabinose. Responsible for energy coupling to the transport system.</text>
</comment>
<dbReference type="InterPro" id="IPR013611">
    <property type="entry name" value="Transp-assoc_OB_typ2"/>
</dbReference>
<comment type="catalytic activity">
    <reaction evidence="16">
        <text>D-xylose(out) + ATP + H2O = D-xylose(in) + ADP + phosphate + H(+)</text>
        <dbReference type="Rhea" id="RHEA:29899"/>
        <dbReference type="ChEBI" id="CHEBI:15377"/>
        <dbReference type="ChEBI" id="CHEBI:15378"/>
        <dbReference type="ChEBI" id="CHEBI:30616"/>
        <dbReference type="ChEBI" id="CHEBI:43474"/>
        <dbReference type="ChEBI" id="CHEBI:53455"/>
        <dbReference type="ChEBI" id="CHEBI:456216"/>
        <dbReference type="EC" id="7.5.2.13"/>
    </reaction>
    <physiologicalReaction direction="left-to-right" evidence="16">
        <dbReference type="Rhea" id="RHEA:29900"/>
    </physiologicalReaction>
</comment>
<dbReference type="RefSeq" id="WP_004043208.1">
    <property type="nucleotide sequence ID" value="NC_013966.1"/>
</dbReference>
<dbReference type="Pfam" id="PF00005">
    <property type="entry name" value="ABC_tran"/>
    <property type="match status" value="1"/>
</dbReference>
<dbReference type="Gene3D" id="3.40.50.300">
    <property type="entry name" value="P-loop containing nucleotide triphosphate hydrolases"/>
    <property type="match status" value="1"/>
</dbReference>
<keyword evidence="4" id="KW-0410">Iron transport</keyword>
<keyword evidence="10" id="KW-0472">Membrane</keyword>
<feature type="domain" description="ABC transporter" evidence="22">
    <location>
        <begin position="11"/>
        <end position="244"/>
    </location>
</feature>
<evidence type="ECO:0000256" key="11">
    <source>
        <dbReference type="ARBA" id="ARBA00038307"/>
    </source>
</evidence>
<dbReference type="InterPro" id="IPR015853">
    <property type="entry name" value="ABC_transpr_FbpC"/>
</dbReference>
<dbReference type="InterPro" id="IPR017871">
    <property type="entry name" value="ABC_transporter-like_CS"/>
</dbReference>
<reference evidence="23 24" key="2">
    <citation type="journal article" date="2014" name="PLoS Genet.">
        <title>Phylogenetically driven sequencing of extremely halophilic archaea reveals strategies for static and dynamic osmo-response.</title>
        <authorList>
            <person name="Becker E.A."/>
            <person name="Seitzer P.M."/>
            <person name="Tritt A."/>
            <person name="Larsen D."/>
            <person name="Krusor M."/>
            <person name="Yao A.I."/>
            <person name="Wu D."/>
            <person name="Madern D."/>
            <person name="Eisen J.A."/>
            <person name="Darling A.E."/>
            <person name="Facciotti M.T."/>
        </authorList>
    </citation>
    <scope>NUCLEOTIDE SEQUENCE [LARGE SCALE GENOMIC DNA]</scope>
    <source>
        <strain evidence="24">ATCC 29605 / DSM 3757 / JCM 8879 / NBRC 14742 / NCIMB 2012 / VKM B-1768 / DS2</strain>
    </source>
</reference>
<comment type="similarity">
    <text evidence="11">Belongs to the ABC transporter superfamily. Sulfate/tungstate importer (TC 3.A.1.6) family.</text>
</comment>
<evidence type="ECO:0000256" key="18">
    <source>
        <dbReference type="ARBA" id="ARBA00053454"/>
    </source>
</evidence>
<proteinExistence type="inferred from homology"/>
<keyword evidence="5" id="KW-0500">Molybdenum</keyword>
<dbReference type="GeneID" id="8923285"/>
<dbReference type="Proteomes" id="UP000011532">
    <property type="component" value="Unassembled WGS sequence"/>
</dbReference>
<dbReference type="GO" id="GO:1901238">
    <property type="term" value="F:ABC-type tungstate transporter activity"/>
    <property type="evidence" value="ECO:0007669"/>
    <property type="project" value="UniProtKB-EC"/>
</dbReference>
<gene>
    <name evidence="23" type="ORF">C498_10106</name>
</gene>
<comment type="subunit">
    <text evidence="12">The complex is composed of two ATP-binding proteins (WtpC), two transmembrane proteins (WtpB) and a solute-binding protein (WtpA).</text>
</comment>
<evidence type="ECO:0000256" key="3">
    <source>
        <dbReference type="ARBA" id="ARBA00022475"/>
    </source>
</evidence>
<dbReference type="InterPro" id="IPR008995">
    <property type="entry name" value="Mo/tungstate-bd_C_term_dom"/>
</dbReference>
<evidence type="ECO:0000313" key="23">
    <source>
        <dbReference type="EMBL" id="ELY31413.1"/>
    </source>
</evidence>
<evidence type="ECO:0000256" key="5">
    <source>
        <dbReference type="ARBA" id="ARBA00022505"/>
    </source>
</evidence>
<evidence type="ECO:0000256" key="17">
    <source>
        <dbReference type="ARBA" id="ARBA00051890"/>
    </source>
</evidence>
<evidence type="ECO:0000256" key="6">
    <source>
        <dbReference type="ARBA" id="ARBA00022741"/>
    </source>
</evidence>
<dbReference type="GO" id="GO:0005524">
    <property type="term" value="F:ATP binding"/>
    <property type="evidence" value="ECO:0007669"/>
    <property type="project" value="UniProtKB-KW"/>
</dbReference>
<evidence type="ECO:0000256" key="9">
    <source>
        <dbReference type="ARBA" id="ARBA00023065"/>
    </source>
</evidence>
<keyword evidence="3" id="KW-1003">Cell membrane</keyword>
<sequence>MSVTVERETAISIDGLRKSFAGEPVLRGIDLSIDEGDFCVVVGSSGSGKSTLLKCISGLLSFERGAVFVDGEDVTNRSVEARDIGFVFQDFEDRLFPHMTVEENVAFGLREAGTYDAEEISRRVDETLQLLSISETKTSLPSELSGGQQQRVELARQLVRECDVMLLDDPLADLDYKLQKRMVLEIRRIHEEFGSTFVYVTHNQDQALKLADKLVVMNDGVIEQVGTPEEVYDAPETAFVGRFIGDNNPLLGTVTEHDGDRVVIDTDLGSVVAESREQPPSVGEETMVLLRPEDVALGDDADACDNGSTGTVEDLTYTGEYTEFAVSFPNVTREFQVRRSGDVRRFEEGDEIRIGWDAAEGVCYDRLSASDSVTVDDLMEV</sequence>
<dbReference type="OrthoDB" id="18368at2157"/>
<evidence type="ECO:0000256" key="19">
    <source>
        <dbReference type="ARBA" id="ARBA00061029"/>
    </source>
</evidence>
<dbReference type="GO" id="GO:0016887">
    <property type="term" value="F:ATP hydrolysis activity"/>
    <property type="evidence" value="ECO:0007669"/>
    <property type="project" value="InterPro"/>
</dbReference>
<comment type="subunit">
    <text evidence="20">The complex is composed of two ATP-binding proteins (XacJ and XacK), two transmembrane proteins (XacH and XacI) and a solute-binding protein (XacG).</text>
</comment>
<dbReference type="PANTHER" id="PTHR42781">
    <property type="entry name" value="SPERMIDINE/PUTRESCINE IMPORT ATP-BINDING PROTEIN POTA"/>
    <property type="match status" value="1"/>
</dbReference>
<evidence type="ECO:0000256" key="1">
    <source>
        <dbReference type="ARBA" id="ARBA00004202"/>
    </source>
</evidence>
<keyword evidence="9" id="KW-0406">Ion transport</keyword>
<evidence type="ECO:0000256" key="10">
    <source>
        <dbReference type="ARBA" id="ARBA00023136"/>
    </source>
</evidence>
<evidence type="ECO:0000256" key="16">
    <source>
        <dbReference type="ARBA" id="ARBA00050355"/>
    </source>
</evidence>
<dbReference type="SUPFAM" id="SSF52540">
    <property type="entry name" value="P-loop containing nucleoside triphosphate hydrolases"/>
    <property type="match status" value="1"/>
</dbReference>
<evidence type="ECO:0000259" key="22">
    <source>
        <dbReference type="PROSITE" id="PS50893"/>
    </source>
</evidence>
<evidence type="ECO:0000256" key="12">
    <source>
        <dbReference type="ARBA" id="ARBA00038781"/>
    </source>
</evidence>
<evidence type="ECO:0000256" key="15">
    <source>
        <dbReference type="ARBA" id="ARBA00047936"/>
    </source>
</evidence>
<evidence type="ECO:0000313" key="24">
    <source>
        <dbReference type="Proteomes" id="UP000011532"/>
    </source>
</evidence>
<protein>
    <recommendedName>
        <fullName evidence="14">Molybdate/tungstate import ATP-binding protein WtpC</fullName>
        <ecNumber evidence="13">7.3.2.6</ecNumber>
        <ecNumber evidence="21">7.5.2.13</ecNumber>
    </recommendedName>
</protein>
<comment type="catalytic activity">
    <reaction evidence="17">
        <text>L-arabinose(out) + ATP + H2O = L-arabinose(in) + ADP + phosphate + H(+)</text>
        <dbReference type="Rhea" id="RHEA:30007"/>
        <dbReference type="ChEBI" id="CHEBI:15377"/>
        <dbReference type="ChEBI" id="CHEBI:15378"/>
        <dbReference type="ChEBI" id="CHEBI:17535"/>
        <dbReference type="ChEBI" id="CHEBI:30616"/>
        <dbReference type="ChEBI" id="CHEBI:43474"/>
        <dbReference type="ChEBI" id="CHEBI:456216"/>
        <dbReference type="EC" id="7.5.2.13"/>
    </reaction>
    <physiologicalReaction direction="left-to-right" evidence="17">
        <dbReference type="Rhea" id="RHEA:30008"/>
    </physiologicalReaction>
</comment>
<dbReference type="PROSITE" id="PS50893">
    <property type="entry name" value="ABC_TRANSPORTER_2"/>
    <property type="match status" value="1"/>
</dbReference>
<dbReference type="InterPro" id="IPR050093">
    <property type="entry name" value="ABC_SmlMolc_Importer"/>
</dbReference>
<name>A0A384KPH9_HALVD</name>
<dbReference type="AlphaFoldDB" id="A0A384KPH9"/>
<dbReference type="PROSITE" id="PS00211">
    <property type="entry name" value="ABC_TRANSPORTER_1"/>
    <property type="match status" value="1"/>
</dbReference>
<dbReference type="Gene3D" id="2.40.50.100">
    <property type="match status" value="1"/>
</dbReference>
<comment type="subcellular location">
    <subcellularLocation>
        <location evidence="1">Cell membrane</location>
        <topology evidence="1">Peripheral membrane protein</topology>
    </subcellularLocation>
</comment>
<evidence type="ECO:0000256" key="8">
    <source>
        <dbReference type="ARBA" id="ARBA00023004"/>
    </source>
</evidence>
<evidence type="ECO:0000256" key="20">
    <source>
        <dbReference type="ARBA" id="ARBA00065962"/>
    </source>
</evidence>
<keyword evidence="8" id="KW-0408">Iron</keyword>
<evidence type="ECO:0000256" key="21">
    <source>
        <dbReference type="ARBA" id="ARBA00066315"/>
    </source>
</evidence>
<dbReference type="InterPro" id="IPR027417">
    <property type="entry name" value="P-loop_NTPase"/>
</dbReference>
<evidence type="ECO:0000256" key="4">
    <source>
        <dbReference type="ARBA" id="ARBA00022496"/>
    </source>
</evidence>
<evidence type="ECO:0000256" key="7">
    <source>
        <dbReference type="ARBA" id="ARBA00022840"/>
    </source>
</evidence>
<reference evidence="24" key="1">
    <citation type="submission" date="2012-11" db="EMBL/GenBank/DDBJ databases">
        <authorList>
            <person name="Becker E.A."/>
            <person name="Seitzer P."/>
            <person name="Tritt A."/>
            <person name="Larsen D."/>
            <person name="Yao A."/>
            <person name="Wu D."/>
            <person name="Darling A."/>
            <person name="Eisen J.A."/>
            <person name="Facciotti M.T."/>
        </authorList>
    </citation>
    <scope>NUCLEOTIDE SEQUENCE [LARGE SCALE GENOMIC DNA]</scope>
    <source>
        <strain evidence="24">ATCC 29605 / DSM 3757 / JCM 8879 / NBRC 14742 / NCIMB 2012 / VKM B-1768 / DS2</strain>
    </source>
</reference>
<dbReference type="InterPro" id="IPR003439">
    <property type="entry name" value="ABC_transporter-like_ATP-bd"/>
</dbReference>
<keyword evidence="6" id="KW-0547">Nucleotide-binding</keyword>
<comment type="caution">
    <text evidence="23">The sequence shown here is derived from an EMBL/GenBank/DDBJ whole genome shotgun (WGS) entry which is preliminary data.</text>
</comment>
<dbReference type="GO" id="GO:0015408">
    <property type="term" value="F:ABC-type ferric iron transporter activity"/>
    <property type="evidence" value="ECO:0007669"/>
    <property type="project" value="InterPro"/>
</dbReference>
<keyword evidence="2" id="KW-0813">Transport</keyword>